<dbReference type="AlphaFoldDB" id="A0A6J4P0U3"/>
<proteinExistence type="predicted"/>
<feature type="region of interest" description="Disordered" evidence="1">
    <location>
        <begin position="1"/>
        <end position="97"/>
    </location>
</feature>
<feature type="non-terminal residue" evidence="2">
    <location>
        <position position="1"/>
    </location>
</feature>
<feature type="non-terminal residue" evidence="2">
    <location>
        <position position="97"/>
    </location>
</feature>
<sequence length="97" mass="10376">WPKVRQDSFWEPPSARSAGSPSAPSPPPPRPARRATPPSVGWVRPCASLAAGPRAWRTASVPSWSPATPASGAGRDTWSTRSKSSGSRSRASNRRWT</sequence>
<accession>A0A6J4P0U3</accession>
<gene>
    <name evidence="2" type="ORF">AVDCRST_MAG22-1375</name>
</gene>
<evidence type="ECO:0000256" key="1">
    <source>
        <dbReference type="SAM" id="MobiDB-lite"/>
    </source>
</evidence>
<feature type="compositionally biased region" description="Low complexity" evidence="1">
    <location>
        <begin position="12"/>
        <end position="22"/>
    </location>
</feature>
<reference evidence="2" key="1">
    <citation type="submission" date="2020-02" db="EMBL/GenBank/DDBJ databases">
        <authorList>
            <person name="Meier V. D."/>
        </authorList>
    </citation>
    <scope>NUCLEOTIDE SEQUENCE</scope>
    <source>
        <strain evidence="2">AVDCRST_MAG22</strain>
    </source>
</reference>
<organism evidence="2">
    <name type="scientific">uncultured Rubrobacteraceae bacterium</name>
    <dbReference type="NCBI Taxonomy" id="349277"/>
    <lineage>
        <taxon>Bacteria</taxon>
        <taxon>Bacillati</taxon>
        <taxon>Actinomycetota</taxon>
        <taxon>Rubrobacteria</taxon>
        <taxon>Rubrobacterales</taxon>
        <taxon>Rubrobacteraceae</taxon>
        <taxon>environmental samples</taxon>
    </lineage>
</organism>
<protein>
    <submittedName>
        <fullName evidence="2">Uncharacterized protein</fullName>
    </submittedName>
</protein>
<dbReference type="EMBL" id="CADCUV010000056">
    <property type="protein sequence ID" value="CAA9403224.1"/>
    <property type="molecule type" value="Genomic_DNA"/>
</dbReference>
<name>A0A6J4P0U3_9ACTN</name>
<evidence type="ECO:0000313" key="2">
    <source>
        <dbReference type="EMBL" id="CAA9403224.1"/>
    </source>
</evidence>
<feature type="compositionally biased region" description="Low complexity" evidence="1">
    <location>
        <begin position="79"/>
        <end position="90"/>
    </location>
</feature>